<feature type="signal peptide" evidence="1">
    <location>
        <begin position="1"/>
        <end position="20"/>
    </location>
</feature>
<dbReference type="RefSeq" id="WP_052217024.1">
    <property type="nucleotide sequence ID" value="NZ_LGTE01000004.1"/>
</dbReference>
<keyword evidence="1" id="KW-0732">Signal</keyword>
<protein>
    <submittedName>
        <fullName evidence="2">Uncharacterized protein</fullName>
    </submittedName>
</protein>
<feature type="chain" id="PRO_5038849945" evidence="1">
    <location>
        <begin position="21"/>
        <end position="103"/>
    </location>
</feature>
<accession>A0A0L6W404</accession>
<evidence type="ECO:0000313" key="3">
    <source>
        <dbReference type="Proteomes" id="UP000037175"/>
    </source>
</evidence>
<organism evidence="2 3">
    <name type="scientific">Thermincola ferriacetica</name>
    <dbReference type="NCBI Taxonomy" id="281456"/>
    <lineage>
        <taxon>Bacteria</taxon>
        <taxon>Bacillati</taxon>
        <taxon>Bacillota</taxon>
        <taxon>Clostridia</taxon>
        <taxon>Eubacteriales</taxon>
        <taxon>Thermincolaceae</taxon>
        <taxon>Thermincola</taxon>
    </lineage>
</organism>
<dbReference type="EMBL" id="LGTE01000004">
    <property type="protein sequence ID" value="KNZ70312.1"/>
    <property type="molecule type" value="Genomic_DNA"/>
</dbReference>
<reference evidence="3" key="1">
    <citation type="submission" date="2015-07" db="EMBL/GenBank/DDBJ databases">
        <title>Complete Genome of Thermincola ferriacetica strain Z-0001T.</title>
        <authorList>
            <person name="Lusk B."/>
            <person name="Badalamenti J.P."/>
            <person name="Parameswaran P."/>
            <person name="Bond D.R."/>
            <person name="Torres C.I."/>
        </authorList>
    </citation>
    <scope>NUCLEOTIDE SEQUENCE [LARGE SCALE GENOMIC DNA]</scope>
    <source>
        <strain evidence="3">Z-0001</strain>
    </source>
</reference>
<name>A0A0L6W404_9FIRM</name>
<dbReference type="Proteomes" id="UP000037175">
    <property type="component" value="Unassembled WGS sequence"/>
</dbReference>
<gene>
    <name evidence="2" type="ORF">Tfer_0872</name>
</gene>
<sequence length="103" mass="10845" precursor="true">MRRLLLAAMLLVLLSAPVLAEAGTSDHGCIIKATRDALVYKSAVTGQEVTVKTAGKKIQYGNRLVTVLPANVSGVVYSSEYGLYIQPVDVPAVALAKKITCGN</sequence>
<evidence type="ECO:0000256" key="1">
    <source>
        <dbReference type="SAM" id="SignalP"/>
    </source>
</evidence>
<dbReference type="AlphaFoldDB" id="A0A0L6W404"/>
<proteinExistence type="predicted"/>
<keyword evidence="3" id="KW-1185">Reference proteome</keyword>
<evidence type="ECO:0000313" key="2">
    <source>
        <dbReference type="EMBL" id="KNZ70312.1"/>
    </source>
</evidence>
<comment type="caution">
    <text evidence="2">The sequence shown here is derived from an EMBL/GenBank/DDBJ whole genome shotgun (WGS) entry which is preliminary data.</text>
</comment>